<dbReference type="EMBL" id="JAFMYW010000001">
    <property type="protein sequence ID" value="MBO0947474.1"/>
    <property type="molecule type" value="Genomic_DNA"/>
</dbReference>
<comment type="caution">
    <text evidence="1">The sequence shown here is derived from an EMBL/GenBank/DDBJ whole genome shotgun (WGS) entry which is preliminary data.</text>
</comment>
<evidence type="ECO:0000313" key="2">
    <source>
        <dbReference type="Proteomes" id="UP000664628"/>
    </source>
</evidence>
<sequence>MNSTVIKPGSRVSVRTTNKYDETKIYTATAVKWKASGLLEIEPDEPQANGKKTKSVSANNVKLIKQ</sequence>
<evidence type="ECO:0000313" key="1">
    <source>
        <dbReference type="EMBL" id="MBO0947474.1"/>
    </source>
</evidence>
<organism evidence="1 2">
    <name type="scientific">Fibrella forsythiae</name>
    <dbReference type="NCBI Taxonomy" id="2817061"/>
    <lineage>
        <taxon>Bacteria</taxon>
        <taxon>Pseudomonadati</taxon>
        <taxon>Bacteroidota</taxon>
        <taxon>Cytophagia</taxon>
        <taxon>Cytophagales</taxon>
        <taxon>Spirosomataceae</taxon>
        <taxon>Fibrella</taxon>
    </lineage>
</organism>
<dbReference type="RefSeq" id="WP_207327382.1">
    <property type="nucleotide sequence ID" value="NZ_JAFMYW010000001.1"/>
</dbReference>
<protein>
    <submittedName>
        <fullName evidence="1">Uncharacterized protein</fullName>
    </submittedName>
</protein>
<reference evidence="1 2" key="1">
    <citation type="submission" date="2021-03" db="EMBL/GenBank/DDBJ databases">
        <title>Fibrella sp. HMF5405 genome sequencing and assembly.</title>
        <authorList>
            <person name="Kang H."/>
            <person name="Kim H."/>
            <person name="Bae S."/>
            <person name="Joh K."/>
        </authorList>
    </citation>
    <scope>NUCLEOTIDE SEQUENCE [LARGE SCALE GENOMIC DNA]</scope>
    <source>
        <strain evidence="1 2">HMF5405</strain>
    </source>
</reference>
<gene>
    <name evidence="1" type="ORF">J2I46_02695</name>
</gene>
<keyword evidence="2" id="KW-1185">Reference proteome</keyword>
<name>A0ABS3JDX7_9BACT</name>
<proteinExistence type="predicted"/>
<dbReference type="Proteomes" id="UP000664628">
    <property type="component" value="Unassembled WGS sequence"/>
</dbReference>
<accession>A0ABS3JDX7</accession>